<accession>A0A0V0RM30</accession>
<dbReference type="OrthoDB" id="10422870at2759"/>
<comment type="caution">
    <text evidence="1">The sequence shown here is derived from an EMBL/GenBank/DDBJ whole genome shotgun (WGS) entry which is preliminary data.</text>
</comment>
<dbReference type="AlphaFoldDB" id="A0A0V0RM30"/>
<dbReference type="EMBL" id="JYDL01000129">
    <property type="protein sequence ID" value="KRX15513.1"/>
    <property type="molecule type" value="Genomic_DNA"/>
</dbReference>
<dbReference type="Proteomes" id="UP000054630">
    <property type="component" value="Unassembled WGS sequence"/>
</dbReference>
<sequence length="63" mass="6908">MVGVTGLGSLSYYCPWNNCSSENSADQKQIETRIADSTVKRITVNTAVILKCCNAGVVIKWNR</sequence>
<name>A0A0V0RM30_9BILA</name>
<keyword evidence="2" id="KW-1185">Reference proteome</keyword>
<organism evidence="1 2">
    <name type="scientific">Trichinella nelsoni</name>
    <dbReference type="NCBI Taxonomy" id="6336"/>
    <lineage>
        <taxon>Eukaryota</taxon>
        <taxon>Metazoa</taxon>
        <taxon>Ecdysozoa</taxon>
        <taxon>Nematoda</taxon>
        <taxon>Enoplea</taxon>
        <taxon>Dorylaimia</taxon>
        <taxon>Trichinellida</taxon>
        <taxon>Trichinellidae</taxon>
        <taxon>Trichinella</taxon>
    </lineage>
</organism>
<evidence type="ECO:0000313" key="2">
    <source>
        <dbReference type="Proteomes" id="UP000054630"/>
    </source>
</evidence>
<proteinExistence type="predicted"/>
<gene>
    <name evidence="1" type="ORF">T07_8883</name>
</gene>
<reference evidence="1 2" key="1">
    <citation type="submission" date="2015-01" db="EMBL/GenBank/DDBJ databases">
        <title>Evolution of Trichinella species and genotypes.</title>
        <authorList>
            <person name="Korhonen P.K."/>
            <person name="Edoardo P."/>
            <person name="Giuseppe L.R."/>
            <person name="Gasser R.B."/>
        </authorList>
    </citation>
    <scope>NUCLEOTIDE SEQUENCE [LARGE SCALE GENOMIC DNA]</scope>
    <source>
        <strain evidence="1">ISS37</strain>
    </source>
</reference>
<protein>
    <submittedName>
        <fullName evidence="1">Uncharacterized protein</fullName>
    </submittedName>
</protein>
<evidence type="ECO:0000313" key="1">
    <source>
        <dbReference type="EMBL" id="KRX15513.1"/>
    </source>
</evidence>